<dbReference type="AlphaFoldDB" id="A0A0F9R4Q1"/>
<protein>
    <recommendedName>
        <fullName evidence="2">HTH cro/C1-type domain-containing protein</fullName>
    </recommendedName>
</protein>
<comment type="caution">
    <text evidence="1">The sequence shown here is derived from an EMBL/GenBank/DDBJ whole genome shotgun (WGS) entry which is preliminary data.</text>
</comment>
<dbReference type="SUPFAM" id="SSF47413">
    <property type="entry name" value="lambda repressor-like DNA-binding domains"/>
    <property type="match status" value="1"/>
</dbReference>
<dbReference type="InterPro" id="IPR010982">
    <property type="entry name" value="Lambda_DNA-bd_dom_sf"/>
</dbReference>
<proteinExistence type="predicted"/>
<organism evidence="1">
    <name type="scientific">marine sediment metagenome</name>
    <dbReference type="NCBI Taxonomy" id="412755"/>
    <lineage>
        <taxon>unclassified sequences</taxon>
        <taxon>metagenomes</taxon>
        <taxon>ecological metagenomes</taxon>
    </lineage>
</organism>
<name>A0A0F9R4Q1_9ZZZZ</name>
<dbReference type="Gene3D" id="1.10.260.40">
    <property type="entry name" value="lambda repressor-like DNA-binding domains"/>
    <property type="match status" value="1"/>
</dbReference>
<evidence type="ECO:0008006" key="2">
    <source>
        <dbReference type="Google" id="ProtNLM"/>
    </source>
</evidence>
<gene>
    <name evidence="1" type="ORF">LCGC14_0639740</name>
</gene>
<dbReference type="EMBL" id="LAZR01001153">
    <property type="protein sequence ID" value="KKN49724.1"/>
    <property type="molecule type" value="Genomic_DNA"/>
</dbReference>
<evidence type="ECO:0000313" key="1">
    <source>
        <dbReference type="EMBL" id="KKN49724.1"/>
    </source>
</evidence>
<sequence>MSYLRMSRRVPADQVNSVRKTLHETQTEFALRFGRSRYSIIRWENDGLKIKDNSDRARAWREALIDARNTT</sequence>
<accession>A0A0F9R4Q1</accession>
<reference evidence="1" key="1">
    <citation type="journal article" date="2015" name="Nature">
        <title>Complex archaea that bridge the gap between prokaryotes and eukaryotes.</title>
        <authorList>
            <person name="Spang A."/>
            <person name="Saw J.H."/>
            <person name="Jorgensen S.L."/>
            <person name="Zaremba-Niedzwiedzka K."/>
            <person name="Martijn J."/>
            <person name="Lind A.E."/>
            <person name="van Eijk R."/>
            <person name="Schleper C."/>
            <person name="Guy L."/>
            <person name="Ettema T.J."/>
        </authorList>
    </citation>
    <scope>NUCLEOTIDE SEQUENCE</scope>
</reference>
<dbReference type="GO" id="GO:0003677">
    <property type="term" value="F:DNA binding"/>
    <property type="evidence" value="ECO:0007669"/>
    <property type="project" value="InterPro"/>
</dbReference>